<organism evidence="1">
    <name type="scientific">Rhizophora mucronata</name>
    <name type="common">Asiatic mangrove</name>
    <dbReference type="NCBI Taxonomy" id="61149"/>
    <lineage>
        <taxon>Eukaryota</taxon>
        <taxon>Viridiplantae</taxon>
        <taxon>Streptophyta</taxon>
        <taxon>Embryophyta</taxon>
        <taxon>Tracheophyta</taxon>
        <taxon>Spermatophyta</taxon>
        <taxon>Magnoliopsida</taxon>
        <taxon>eudicotyledons</taxon>
        <taxon>Gunneridae</taxon>
        <taxon>Pentapetalae</taxon>
        <taxon>rosids</taxon>
        <taxon>fabids</taxon>
        <taxon>Malpighiales</taxon>
        <taxon>Rhizophoraceae</taxon>
        <taxon>Rhizophora</taxon>
    </lineage>
</organism>
<accession>A0A2P2N597</accession>
<dbReference type="EMBL" id="GGEC01057193">
    <property type="protein sequence ID" value="MBX37677.1"/>
    <property type="molecule type" value="Transcribed_RNA"/>
</dbReference>
<protein>
    <submittedName>
        <fullName evidence="1">Uncharacterized protein</fullName>
    </submittedName>
</protein>
<sequence length="22" mass="2408">MASLQSGDSKFTTARKPNILEI</sequence>
<name>A0A2P2N597_RHIMU</name>
<reference evidence="1" key="1">
    <citation type="submission" date="2018-02" db="EMBL/GenBank/DDBJ databases">
        <title>Rhizophora mucronata_Transcriptome.</title>
        <authorList>
            <person name="Meera S.P."/>
            <person name="Sreeshan A."/>
            <person name="Augustine A."/>
        </authorList>
    </citation>
    <scope>NUCLEOTIDE SEQUENCE</scope>
    <source>
        <tissue evidence="1">Leaf</tissue>
    </source>
</reference>
<proteinExistence type="predicted"/>
<dbReference type="AlphaFoldDB" id="A0A2P2N597"/>
<evidence type="ECO:0000313" key="1">
    <source>
        <dbReference type="EMBL" id="MBX37677.1"/>
    </source>
</evidence>